<gene>
    <name evidence="4" type="ORF">SAMN05421740_10457</name>
</gene>
<evidence type="ECO:0000313" key="4">
    <source>
        <dbReference type="EMBL" id="SEL25274.1"/>
    </source>
</evidence>
<dbReference type="AlphaFoldDB" id="A0A1H7NPL2"/>
<keyword evidence="1 4" id="KW-0808">Transferase</keyword>
<dbReference type="PANTHER" id="PTHR46401">
    <property type="entry name" value="GLYCOSYLTRANSFERASE WBBK-RELATED"/>
    <property type="match status" value="1"/>
</dbReference>
<evidence type="ECO:0000259" key="3">
    <source>
        <dbReference type="Pfam" id="PF13439"/>
    </source>
</evidence>
<dbReference type="GO" id="GO:0016757">
    <property type="term" value="F:glycosyltransferase activity"/>
    <property type="evidence" value="ECO:0007669"/>
    <property type="project" value="InterPro"/>
</dbReference>
<dbReference type="PANTHER" id="PTHR46401:SF2">
    <property type="entry name" value="GLYCOSYLTRANSFERASE WBBK-RELATED"/>
    <property type="match status" value="1"/>
</dbReference>
<dbReference type="STRING" id="332977.SAMN05421740_10457"/>
<evidence type="ECO:0000256" key="1">
    <source>
        <dbReference type="ARBA" id="ARBA00022679"/>
    </source>
</evidence>
<dbReference type="Gene3D" id="3.40.50.2000">
    <property type="entry name" value="Glycogen Phosphorylase B"/>
    <property type="match status" value="2"/>
</dbReference>
<dbReference type="Pfam" id="PF13439">
    <property type="entry name" value="Glyco_transf_4"/>
    <property type="match status" value="1"/>
</dbReference>
<dbReference type="InterPro" id="IPR028098">
    <property type="entry name" value="Glyco_trans_4-like_N"/>
</dbReference>
<feature type="domain" description="Glycosyl transferase family 1" evidence="2">
    <location>
        <begin position="209"/>
        <end position="367"/>
    </location>
</feature>
<dbReference type="Proteomes" id="UP000198916">
    <property type="component" value="Unassembled WGS sequence"/>
</dbReference>
<dbReference type="RefSeq" id="WP_143053868.1">
    <property type="nucleotide sequence ID" value="NZ_FNZR01000004.1"/>
</dbReference>
<reference evidence="5" key="1">
    <citation type="submission" date="2016-10" db="EMBL/GenBank/DDBJ databases">
        <authorList>
            <person name="Varghese N."/>
            <person name="Submissions S."/>
        </authorList>
    </citation>
    <scope>NUCLEOTIDE SEQUENCE [LARGE SCALE GENOMIC DNA]</scope>
    <source>
        <strain evidence="5">Jip14</strain>
    </source>
</reference>
<feature type="domain" description="Glycosyltransferase subfamily 4-like N-terminal" evidence="3">
    <location>
        <begin position="78"/>
        <end position="195"/>
    </location>
</feature>
<protein>
    <submittedName>
        <fullName evidence="4">Glycosyltransferase involved in cell wall bisynthesis</fullName>
    </submittedName>
</protein>
<name>A0A1H7NPL2_9SPHI</name>
<proteinExistence type="predicted"/>
<evidence type="ECO:0000259" key="2">
    <source>
        <dbReference type="Pfam" id="PF00534"/>
    </source>
</evidence>
<dbReference type="SUPFAM" id="SSF53756">
    <property type="entry name" value="UDP-Glycosyltransferase/glycogen phosphorylase"/>
    <property type="match status" value="1"/>
</dbReference>
<organism evidence="4 5">
    <name type="scientific">Parapedobacter koreensis</name>
    <dbReference type="NCBI Taxonomy" id="332977"/>
    <lineage>
        <taxon>Bacteria</taxon>
        <taxon>Pseudomonadati</taxon>
        <taxon>Bacteroidota</taxon>
        <taxon>Sphingobacteriia</taxon>
        <taxon>Sphingobacteriales</taxon>
        <taxon>Sphingobacteriaceae</taxon>
        <taxon>Parapedobacter</taxon>
    </lineage>
</organism>
<dbReference type="EMBL" id="FNZR01000004">
    <property type="protein sequence ID" value="SEL25274.1"/>
    <property type="molecule type" value="Genomic_DNA"/>
</dbReference>
<accession>A0A1H7NPL2</accession>
<evidence type="ECO:0000313" key="5">
    <source>
        <dbReference type="Proteomes" id="UP000198916"/>
    </source>
</evidence>
<dbReference type="Pfam" id="PF00534">
    <property type="entry name" value="Glycos_transf_1"/>
    <property type="match status" value="1"/>
</dbReference>
<keyword evidence="5" id="KW-1185">Reference proteome</keyword>
<dbReference type="GO" id="GO:0009103">
    <property type="term" value="P:lipopolysaccharide biosynthetic process"/>
    <property type="evidence" value="ECO:0007669"/>
    <property type="project" value="TreeGrafter"/>
</dbReference>
<dbReference type="CDD" id="cd03811">
    <property type="entry name" value="GT4_GT28_WabH-like"/>
    <property type="match status" value="1"/>
</dbReference>
<dbReference type="InterPro" id="IPR001296">
    <property type="entry name" value="Glyco_trans_1"/>
</dbReference>
<dbReference type="OrthoDB" id="9811239at2"/>
<sequence>MAAVKINMLSITHYTALYGANRSLLNLIEGTKRSINWTVILRTDKKNHTSPISLVLEEIGVKYYCIPFAQDIRSIGQKGYKATFFYTLKEFTVNMWYTLVVARLCKKNKINYIHSNSSVFCFGAYVSAITRIKHIWHFREFIDKDYDLYYSLGFKYLKFWADKAWKIISISNAINDYCVIKRGITCPSVIVYNGVISSTAIPIEGLKSFNKNRWQFLIVGTISKAKNQLDAIDAINILINRGYSCNLTIAGDTKGEYYENLTKYIEQNNLEKVVRFIGFKNNLKDLYANADLTLVCSKNEGMGRVTIESMAFKVPVLAYDSGGTSELIQHLKTGYLYTGGAENLVHGILLLMKDSIRYQSISSTAQKLVVDKFTIERYAANFLMSL</sequence>